<dbReference type="AlphaFoldDB" id="A0A840RDQ2"/>
<dbReference type="Pfam" id="PF00903">
    <property type="entry name" value="Glyoxalase"/>
    <property type="match status" value="1"/>
</dbReference>
<dbReference type="PANTHER" id="PTHR34109:SF1">
    <property type="entry name" value="VOC DOMAIN-CONTAINING PROTEIN"/>
    <property type="match status" value="1"/>
</dbReference>
<organism evidence="2 3">
    <name type="scientific">Silvimonas terrae</name>
    <dbReference type="NCBI Taxonomy" id="300266"/>
    <lineage>
        <taxon>Bacteria</taxon>
        <taxon>Pseudomonadati</taxon>
        <taxon>Pseudomonadota</taxon>
        <taxon>Betaproteobacteria</taxon>
        <taxon>Neisseriales</taxon>
        <taxon>Chitinibacteraceae</taxon>
        <taxon>Silvimonas</taxon>
    </lineage>
</organism>
<dbReference type="PANTHER" id="PTHR34109">
    <property type="entry name" value="BNAUNNG04460D PROTEIN-RELATED"/>
    <property type="match status" value="1"/>
</dbReference>
<evidence type="ECO:0000259" key="1">
    <source>
        <dbReference type="PROSITE" id="PS51819"/>
    </source>
</evidence>
<dbReference type="SUPFAM" id="SSF54593">
    <property type="entry name" value="Glyoxalase/Bleomycin resistance protein/Dihydroxybiphenyl dioxygenase"/>
    <property type="match status" value="1"/>
</dbReference>
<proteinExistence type="predicted"/>
<dbReference type="CDD" id="cd07246">
    <property type="entry name" value="VOC_like"/>
    <property type="match status" value="1"/>
</dbReference>
<dbReference type="InterPro" id="IPR004360">
    <property type="entry name" value="Glyas_Fos-R_dOase_dom"/>
</dbReference>
<evidence type="ECO:0000313" key="3">
    <source>
        <dbReference type="Proteomes" id="UP000543030"/>
    </source>
</evidence>
<gene>
    <name evidence="2" type="ORF">HNQ50_001288</name>
</gene>
<dbReference type="EMBL" id="JACHHN010000002">
    <property type="protein sequence ID" value="MBB5190566.1"/>
    <property type="molecule type" value="Genomic_DNA"/>
</dbReference>
<keyword evidence="3" id="KW-1185">Reference proteome</keyword>
<reference evidence="2 3" key="1">
    <citation type="submission" date="2020-08" db="EMBL/GenBank/DDBJ databases">
        <title>Genomic Encyclopedia of Type Strains, Phase IV (KMG-IV): sequencing the most valuable type-strain genomes for metagenomic binning, comparative biology and taxonomic classification.</title>
        <authorList>
            <person name="Goeker M."/>
        </authorList>
    </citation>
    <scope>NUCLEOTIDE SEQUENCE [LARGE SCALE GENOMIC DNA]</scope>
    <source>
        <strain evidence="2 3">DSM 18233</strain>
    </source>
</reference>
<protein>
    <submittedName>
        <fullName evidence="2">PhnB protein</fullName>
    </submittedName>
</protein>
<name>A0A840RDQ2_9NEIS</name>
<dbReference type="Gene3D" id="3.30.720.110">
    <property type="match status" value="1"/>
</dbReference>
<feature type="domain" description="VOC" evidence="1">
    <location>
        <begin position="10"/>
        <end position="135"/>
    </location>
</feature>
<evidence type="ECO:0000313" key="2">
    <source>
        <dbReference type="EMBL" id="MBB5190566.1"/>
    </source>
</evidence>
<dbReference type="RefSeq" id="WP_184098707.1">
    <property type="nucleotide sequence ID" value="NZ_JACHHN010000002.1"/>
</dbReference>
<sequence>MSTVKPVPDGMQAITPYLISHNAANAIDFYQQAFGATERTRMADDSGKIRHAELVINGAIIMLADENPDMGARSPASVGGCPISIVLYVPDVDATVAQAVALGARITRAVQTQFYGDRSGSVVDPDGYDWHISTHVEDVSDEEIQRRMAAL</sequence>
<comment type="caution">
    <text evidence="2">The sequence shown here is derived from an EMBL/GenBank/DDBJ whole genome shotgun (WGS) entry which is preliminary data.</text>
</comment>
<dbReference type="Gene3D" id="3.30.720.120">
    <property type="match status" value="1"/>
</dbReference>
<dbReference type="PROSITE" id="PS51819">
    <property type="entry name" value="VOC"/>
    <property type="match status" value="1"/>
</dbReference>
<accession>A0A840RDQ2</accession>
<dbReference type="InterPro" id="IPR037523">
    <property type="entry name" value="VOC_core"/>
</dbReference>
<dbReference type="Proteomes" id="UP000543030">
    <property type="component" value="Unassembled WGS sequence"/>
</dbReference>
<dbReference type="InterPro" id="IPR029068">
    <property type="entry name" value="Glyas_Bleomycin-R_OHBP_Dase"/>
</dbReference>